<accession>A0A7J0HES6</accession>
<organism evidence="2 3">
    <name type="scientific">Actinidia rufa</name>
    <dbReference type="NCBI Taxonomy" id="165716"/>
    <lineage>
        <taxon>Eukaryota</taxon>
        <taxon>Viridiplantae</taxon>
        <taxon>Streptophyta</taxon>
        <taxon>Embryophyta</taxon>
        <taxon>Tracheophyta</taxon>
        <taxon>Spermatophyta</taxon>
        <taxon>Magnoliopsida</taxon>
        <taxon>eudicotyledons</taxon>
        <taxon>Gunneridae</taxon>
        <taxon>Pentapetalae</taxon>
        <taxon>asterids</taxon>
        <taxon>Ericales</taxon>
        <taxon>Actinidiaceae</taxon>
        <taxon>Actinidia</taxon>
    </lineage>
</organism>
<dbReference type="Proteomes" id="UP000585474">
    <property type="component" value="Unassembled WGS sequence"/>
</dbReference>
<sequence length="79" mass="9413">MTAKGRVSHRDNNGRRRGRRWQREGDGIGNDDDMLFEVRLNDEKDLGHQDKLKISQDLKLFLQPVREKLLQLEQELKDR</sequence>
<evidence type="ECO:0000313" key="2">
    <source>
        <dbReference type="EMBL" id="GFZ21630.1"/>
    </source>
</evidence>
<evidence type="ECO:0000256" key="1">
    <source>
        <dbReference type="SAM" id="MobiDB-lite"/>
    </source>
</evidence>
<proteinExistence type="predicted"/>
<gene>
    <name evidence="2" type="ORF">Acr_29g0007920</name>
</gene>
<keyword evidence="3" id="KW-1185">Reference proteome</keyword>
<reference evidence="2 3" key="1">
    <citation type="submission" date="2019-07" db="EMBL/GenBank/DDBJ databases">
        <title>De Novo Assembly of kiwifruit Actinidia rufa.</title>
        <authorList>
            <person name="Sugita-Konishi S."/>
            <person name="Sato K."/>
            <person name="Mori E."/>
            <person name="Abe Y."/>
            <person name="Kisaki G."/>
            <person name="Hamano K."/>
            <person name="Suezawa K."/>
            <person name="Otani M."/>
            <person name="Fukuda T."/>
            <person name="Manabe T."/>
            <person name="Gomi K."/>
            <person name="Tabuchi M."/>
            <person name="Akimitsu K."/>
            <person name="Kataoka I."/>
        </authorList>
    </citation>
    <scope>NUCLEOTIDE SEQUENCE [LARGE SCALE GENOMIC DNA]</scope>
    <source>
        <strain evidence="3">cv. Fuchu</strain>
    </source>
</reference>
<dbReference type="AlphaFoldDB" id="A0A7J0HES6"/>
<comment type="caution">
    <text evidence="2">The sequence shown here is derived from an EMBL/GenBank/DDBJ whole genome shotgun (WGS) entry which is preliminary data.</text>
</comment>
<evidence type="ECO:0000313" key="3">
    <source>
        <dbReference type="Proteomes" id="UP000585474"/>
    </source>
</evidence>
<feature type="region of interest" description="Disordered" evidence="1">
    <location>
        <begin position="1"/>
        <end position="32"/>
    </location>
</feature>
<dbReference type="EMBL" id="BJWL01000029">
    <property type="protein sequence ID" value="GFZ21630.1"/>
    <property type="molecule type" value="Genomic_DNA"/>
</dbReference>
<protein>
    <submittedName>
        <fullName evidence="2">Uncharacterized protein</fullName>
    </submittedName>
</protein>
<name>A0A7J0HES6_9ERIC</name>